<name>A0ABX0I176_9FLAO</name>
<evidence type="ECO:0000313" key="1">
    <source>
        <dbReference type="EMBL" id="NHM00954.1"/>
    </source>
</evidence>
<organism evidence="1 2">
    <name type="scientific">Flavobacterium difficile</name>
    <dbReference type="NCBI Taxonomy" id="2709659"/>
    <lineage>
        <taxon>Bacteria</taxon>
        <taxon>Pseudomonadati</taxon>
        <taxon>Bacteroidota</taxon>
        <taxon>Flavobacteriia</taxon>
        <taxon>Flavobacteriales</taxon>
        <taxon>Flavobacteriaceae</taxon>
        <taxon>Flavobacterium</taxon>
    </lineage>
</organism>
<keyword evidence="2" id="KW-1185">Reference proteome</keyword>
<sequence length="290" mass="34712">MSNKVTYNQNQLRDYSSLFSRSDAELWMKSNFESIDYKIERYDIKWQNFSNATYLDYLKYVYQILENYYQNEYIFKNSFLNEWLIKEIGQNNTKVFNEFRVGNAVADLVMFNGKSKVFEIKTEFDSTKRLNLQIENYSKAFNQIFLIVPESKLSIYSKIDKNIGLISFNNNEKLEKFILQRDAFTNSEVDYDTIMKVLHTNEYKSIVESFYGELPIMTSFNQYNICKELIKKIPNNTLNKKFIEKMKSRNLENALSNRYYKEFNQISLALKLTKKDREIMIKNLKSQIKL</sequence>
<dbReference type="NCBIfam" id="NF033832">
    <property type="entry name" value="sce7726_fam"/>
    <property type="match status" value="1"/>
</dbReference>
<protein>
    <submittedName>
        <fullName evidence="1">Sce7726 family protein</fullName>
    </submittedName>
</protein>
<accession>A0ABX0I176</accession>
<dbReference type="EMBL" id="JAAJBT010000001">
    <property type="protein sequence ID" value="NHM00954.1"/>
    <property type="molecule type" value="Genomic_DNA"/>
</dbReference>
<dbReference type="RefSeq" id="WP_166075989.1">
    <property type="nucleotide sequence ID" value="NZ_JAAJBT010000001.1"/>
</dbReference>
<gene>
    <name evidence="1" type="ORF">G4D72_02390</name>
</gene>
<dbReference type="Proteomes" id="UP000800984">
    <property type="component" value="Unassembled WGS sequence"/>
</dbReference>
<proteinExistence type="predicted"/>
<evidence type="ECO:0000313" key="2">
    <source>
        <dbReference type="Proteomes" id="UP000800984"/>
    </source>
</evidence>
<comment type="caution">
    <text evidence="1">The sequence shown here is derived from an EMBL/GenBank/DDBJ whole genome shotgun (WGS) entry which is preliminary data.</text>
</comment>
<reference evidence="1 2" key="1">
    <citation type="submission" date="2020-02" db="EMBL/GenBank/DDBJ databases">
        <authorList>
            <person name="Chen W.-M."/>
        </authorList>
    </citation>
    <scope>NUCLEOTIDE SEQUENCE [LARGE SCALE GENOMIC DNA]</scope>
    <source>
        <strain evidence="1 2">KDG-16</strain>
    </source>
</reference>
<dbReference type="InterPro" id="IPR047729">
    <property type="entry name" value="Sce7726-like"/>
</dbReference>